<reference evidence="3 4" key="1">
    <citation type="submission" date="2020-04" db="EMBL/GenBank/DDBJ databases">
        <title>Metagenomic profiling of ammonia- and methane-oxidizing microorganisms in a Dutch drinking water treatment plant.</title>
        <authorList>
            <person name="Poghosyan L."/>
            <person name="Leucker S."/>
        </authorList>
    </citation>
    <scope>NUCLEOTIDE SEQUENCE [LARGE SCALE GENOMIC DNA]</scope>
    <source>
        <strain evidence="3">S-RSF-IL-03</strain>
    </source>
</reference>
<dbReference type="SUPFAM" id="SSF48452">
    <property type="entry name" value="TPR-like"/>
    <property type="match status" value="1"/>
</dbReference>
<dbReference type="GO" id="GO:0000030">
    <property type="term" value="F:mannosyltransferase activity"/>
    <property type="evidence" value="ECO:0007669"/>
    <property type="project" value="TreeGrafter"/>
</dbReference>
<feature type="region of interest" description="Disordered" evidence="2">
    <location>
        <begin position="294"/>
        <end position="313"/>
    </location>
</feature>
<protein>
    <submittedName>
        <fullName evidence="3">Tetratricopeptide repeat protein</fullName>
    </submittedName>
</protein>
<feature type="compositionally biased region" description="Basic and acidic residues" evidence="2">
    <location>
        <begin position="304"/>
        <end position="313"/>
    </location>
</feature>
<evidence type="ECO:0000256" key="1">
    <source>
        <dbReference type="PROSITE-ProRule" id="PRU00339"/>
    </source>
</evidence>
<comment type="caution">
    <text evidence="3">The sequence shown here is derived from an EMBL/GenBank/DDBJ whole genome shotgun (WGS) entry which is preliminary data.</text>
</comment>
<evidence type="ECO:0000256" key="2">
    <source>
        <dbReference type="SAM" id="MobiDB-lite"/>
    </source>
</evidence>
<dbReference type="Proteomes" id="UP000580839">
    <property type="component" value="Unassembled WGS sequence"/>
</dbReference>
<evidence type="ECO:0000313" key="4">
    <source>
        <dbReference type="Proteomes" id="UP000580839"/>
    </source>
</evidence>
<dbReference type="PROSITE" id="PS50005">
    <property type="entry name" value="TPR"/>
    <property type="match status" value="1"/>
</dbReference>
<proteinExistence type="predicted"/>
<gene>
    <name evidence="3" type="ORF">HOP12_05685</name>
</gene>
<feature type="repeat" description="TPR" evidence="1">
    <location>
        <begin position="219"/>
        <end position="252"/>
    </location>
</feature>
<dbReference type="AlphaFoldDB" id="A0A849SLD2"/>
<dbReference type="PANTHER" id="PTHR44395:SF1">
    <property type="entry name" value="PROTEIN O-MANNOSYL-TRANSFERASE TMTC3"/>
    <property type="match status" value="1"/>
</dbReference>
<dbReference type="EMBL" id="JABFRW010000061">
    <property type="protein sequence ID" value="NOT33647.1"/>
    <property type="molecule type" value="Genomic_DNA"/>
</dbReference>
<evidence type="ECO:0000313" key="3">
    <source>
        <dbReference type="EMBL" id="NOT33647.1"/>
    </source>
</evidence>
<dbReference type="Pfam" id="PF13432">
    <property type="entry name" value="TPR_16"/>
    <property type="match status" value="1"/>
</dbReference>
<keyword evidence="1" id="KW-0802">TPR repeat</keyword>
<dbReference type="Pfam" id="PF14559">
    <property type="entry name" value="TPR_19"/>
    <property type="match status" value="1"/>
</dbReference>
<dbReference type="Gene3D" id="1.25.40.10">
    <property type="entry name" value="Tetratricopeptide repeat domain"/>
    <property type="match status" value="2"/>
</dbReference>
<dbReference type="InterPro" id="IPR019734">
    <property type="entry name" value="TPR_rpt"/>
</dbReference>
<dbReference type="SMART" id="SM00028">
    <property type="entry name" value="TPR"/>
    <property type="match status" value="4"/>
</dbReference>
<name>A0A849SLD2_UNCEI</name>
<dbReference type="InterPro" id="IPR011990">
    <property type="entry name" value="TPR-like_helical_dom_sf"/>
</dbReference>
<organism evidence="3 4">
    <name type="scientific">Eiseniibacteriota bacterium</name>
    <dbReference type="NCBI Taxonomy" id="2212470"/>
    <lineage>
        <taxon>Bacteria</taxon>
        <taxon>Candidatus Eiseniibacteriota</taxon>
    </lineage>
</organism>
<dbReference type="GO" id="GO:0035269">
    <property type="term" value="P:protein O-linked glycosylation via mannose"/>
    <property type="evidence" value="ECO:0007669"/>
    <property type="project" value="TreeGrafter"/>
</dbReference>
<sequence length="313" mass="33802">MSPRSGPAPADFDAALAHAREGQFAAAIAAALSLAPSRRASRSSRAPFVDALTSIARIALKQGAIAEANDALAHAVRLAPDFADLQFQHACLLNALQHRAEARHALERALRLNPGYTAARVELALLDARDGLLAESLDAFRKLGAELPAEDTRVFRQGIARLEEADWDEAEAFFKRALRIADPNIEATLRLARERLAAGDSERAADLVRGVVGRHEAYADAHHVLGVAELDCGRLDDAIGSLARALELNPEYHDARVSFARALEAAGDATQAGEQLALVLHADPEHAVARQLEESWARRRNGRRASEVDPRIS</sequence>
<accession>A0A849SLD2</accession>
<dbReference type="PANTHER" id="PTHR44395">
    <property type="match status" value="1"/>
</dbReference>